<gene>
    <name evidence="6" type="primary">treR</name>
    <name evidence="6" type="ORF">STRCR_0270</name>
</gene>
<comment type="caution">
    <text evidence="6">The sequence shown here is derived from an EMBL/GenBank/DDBJ whole genome shotgun (WGS) entry which is preliminary data.</text>
</comment>
<keyword evidence="3" id="KW-0804">Transcription</keyword>
<evidence type="ECO:0000313" key="6">
    <source>
        <dbReference type="EMBL" id="EHI73513.1"/>
    </source>
</evidence>
<sequence>MKKYQKVFQDLEIKIAEGLYPPETALPSENTLTKTYQVSRDTIRKALKSLEKAGLVQKSQGRQTLVLRHQHFNFPVSHLTSYQELVNTLGMDSQTNVLALDRLIVDQKLQELTGFPASKQVWRIIRQRLVNGTASVVDTDYLLIDCVKQMTKEIAQHSIYDYLENQLHLSIEGAKKEITIEQMTNQDKIWLDVGAEHHVVSVRSRVYLADGRQFQFTESRHLLEKFHFVDFARRKRQEP</sequence>
<evidence type="ECO:0000259" key="5">
    <source>
        <dbReference type="PROSITE" id="PS50949"/>
    </source>
</evidence>
<accession>G5JP38</accession>
<keyword evidence="2" id="KW-0238">DNA-binding</keyword>
<dbReference type="InterPro" id="IPR000524">
    <property type="entry name" value="Tscrpt_reg_HTH_GntR"/>
</dbReference>
<dbReference type="SMART" id="SM00866">
    <property type="entry name" value="UTRA"/>
    <property type="match status" value="1"/>
</dbReference>
<name>G5JP38_STRCG</name>
<dbReference type="PANTHER" id="PTHR44846">
    <property type="entry name" value="MANNOSYL-D-GLYCERATE TRANSPORT/METABOLISM SYSTEM REPRESSOR MNGR-RELATED"/>
    <property type="match status" value="1"/>
</dbReference>
<dbReference type="SUPFAM" id="SSF46785">
    <property type="entry name" value="Winged helix' DNA-binding domain"/>
    <property type="match status" value="1"/>
</dbReference>
<dbReference type="GO" id="GO:0045892">
    <property type="term" value="P:negative regulation of DNA-templated transcription"/>
    <property type="evidence" value="ECO:0007669"/>
    <property type="project" value="TreeGrafter"/>
</dbReference>
<evidence type="ECO:0000256" key="4">
    <source>
        <dbReference type="NCBIfam" id="TIGR02404"/>
    </source>
</evidence>
<dbReference type="PANTHER" id="PTHR44846:SF12">
    <property type="entry name" value="HTH-TYPE TRANSCRIPTIONAL REGULATOR TRER"/>
    <property type="match status" value="1"/>
</dbReference>
<dbReference type="Pfam" id="PF07702">
    <property type="entry name" value="UTRA"/>
    <property type="match status" value="1"/>
</dbReference>
<evidence type="ECO:0000313" key="7">
    <source>
        <dbReference type="Proteomes" id="UP000004322"/>
    </source>
</evidence>
<dbReference type="InterPro" id="IPR012770">
    <property type="entry name" value="TreR"/>
</dbReference>
<dbReference type="PROSITE" id="PS50949">
    <property type="entry name" value="HTH_GNTR"/>
    <property type="match status" value="1"/>
</dbReference>
<proteinExistence type="predicted"/>
<keyword evidence="7" id="KW-1185">Reference proteome</keyword>
<evidence type="ECO:0000256" key="1">
    <source>
        <dbReference type="ARBA" id="ARBA00023015"/>
    </source>
</evidence>
<dbReference type="CDD" id="cd07377">
    <property type="entry name" value="WHTH_GntR"/>
    <property type="match status" value="1"/>
</dbReference>
<evidence type="ECO:0000256" key="2">
    <source>
        <dbReference type="ARBA" id="ARBA00023125"/>
    </source>
</evidence>
<reference evidence="6" key="1">
    <citation type="submission" date="2011-07" db="EMBL/GenBank/DDBJ databases">
        <authorList>
            <person name="Stanhope M.J."/>
            <person name="Durkin A.S."/>
            <person name="Hostetler J."/>
            <person name="Kim M."/>
            <person name="Radune D."/>
            <person name="Singh I."/>
            <person name="Town C.D."/>
        </authorList>
    </citation>
    <scope>NUCLEOTIDE SEQUENCE [LARGE SCALE GENOMIC DNA]</scope>
    <source>
        <strain evidence="6">HS-6</strain>
    </source>
</reference>
<dbReference type="Gene3D" id="3.40.1410.10">
    <property type="entry name" value="Chorismate lyase-like"/>
    <property type="match status" value="1"/>
</dbReference>
<dbReference type="InterPro" id="IPR050679">
    <property type="entry name" value="Bact_HTH_transcr_reg"/>
</dbReference>
<dbReference type="InterPro" id="IPR036390">
    <property type="entry name" value="WH_DNA-bd_sf"/>
</dbReference>
<dbReference type="PRINTS" id="PR00035">
    <property type="entry name" value="HTHGNTR"/>
</dbReference>
<dbReference type="SMART" id="SM00345">
    <property type="entry name" value="HTH_GNTR"/>
    <property type="match status" value="1"/>
</dbReference>
<dbReference type="InterPro" id="IPR011663">
    <property type="entry name" value="UTRA"/>
</dbReference>
<keyword evidence="1" id="KW-0805">Transcription regulation</keyword>
<feature type="domain" description="HTH gntR-type" evidence="5">
    <location>
        <begin position="1"/>
        <end position="69"/>
    </location>
</feature>
<dbReference type="Pfam" id="PF00392">
    <property type="entry name" value="GntR"/>
    <property type="match status" value="1"/>
</dbReference>
<dbReference type="OrthoDB" id="9816541at2"/>
<protein>
    <recommendedName>
        <fullName evidence="4">Trehalose operon repressor</fullName>
    </recommendedName>
</protein>
<dbReference type="InterPro" id="IPR036388">
    <property type="entry name" value="WH-like_DNA-bd_sf"/>
</dbReference>
<dbReference type="eggNOG" id="COG2188">
    <property type="taxonomic scope" value="Bacteria"/>
</dbReference>
<dbReference type="STRING" id="873449.STRCR_0270"/>
<organism evidence="6 7">
    <name type="scientific">Streptococcus criceti HS-6</name>
    <dbReference type="NCBI Taxonomy" id="873449"/>
    <lineage>
        <taxon>Bacteria</taxon>
        <taxon>Bacillati</taxon>
        <taxon>Bacillota</taxon>
        <taxon>Bacilli</taxon>
        <taxon>Lactobacillales</taxon>
        <taxon>Streptococcaceae</taxon>
        <taxon>Streptococcus</taxon>
    </lineage>
</organism>
<dbReference type="GO" id="GO:0003700">
    <property type="term" value="F:DNA-binding transcription factor activity"/>
    <property type="evidence" value="ECO:0007669"/>
    <property type="project" value="UniProtKB-UniRule"/>
</dbReference>
<dbReference type="AlphaFoldDB" id="G5JP38"/>
<dbReference type="GO" id="GO:0003677">
    <property type="term" value="F:DNA binding"/>
    <property type="evidence" value="ECO:0007669"/>
    <property type="project" value="UniProtKB-UniRule"/>
</dbReference>
<dbReference type="NCBIfam" id="TIGR02404">
    <property type="entry name" value="trehalos_R_Bsub"/>
    <property type="match status" value="1"/>
</dbReference>
<evidence type="ECO:0000256" key="3">
    <source>
        <dbReference type="ARBA" id="ARBA00023163"/>
    </source>
</evidence>
<dbReference type="InterPro" id="IPR028978">
    <property type="entry name" value="Chorismate_lyase_/UTRA_dom_sf"/>
</dbReference>
<dbReference type="Gene3D" id="1.10.10.10">
    <property type="entry name" value="Winged helix-like DNA-binding domain superfamily/Winged helix DNA-binding domain"/>
    <property type="match status" value="1"/>
</dbReference>
<dbReference type="SUPFAM" id="SSF64288">
    <property type="entry name" value="Chorismate lyase-like"/>
    <property type="match status" value="1"/>
</dbReference>
<dbReference type="EMBL" id="AEUV02000002">
    <property type="protein sequence ID" value="EHI73513.1"/>
    <property type="molecule type" value="Genomic_DNA"/>
</dbReference>
<dbReference type="Proteomes" id="UP000004322">
    <property type="component" value="Unassembled WGS sequence"/>
</dbReference>
<dbReference type="RefSeq" id="WP_004225582.1">
    <property type="nucleotide sequence ID" value="NZ_AEUV02000002.1"/>
</dbReference>